<accession>Q8CX57</accession>
<keyword evidence="6" id="KW-0472">Membrane</keyword>
<evidence type="ECO:0000313" key="7">
    <source>
        <dbReference type="EMBL" id="BAC15261.1"/>
    </source>
</evidence>
<keyword evidence="6" id="KW-1133">Transmembrane helix</keyword>
<dbReference type="KEGG" id="oih:OB3305"/>
<feature type="active site" description="Nucleophile" evidence="4">
    <location>
        <position position="262"/>
    </location>
</feature>
<dbReference type="CDD" id="cd03747">
    <property type="entry name" value="Ntn_PGA_like"/>
    <property type="match status" value="1"/>
</dbReference>
<dbReference type="PhylomeDB" id="Q8CX57"/>
<reference evidence="7 8" key="2">
    <citation type="journal article" date="2002" name="Nucleic Acids Res.">
        <title>Genome sequence of Oceanobacillus iheyensis isolated from the Iheya Ridge and its unexpected adaptive capabilities to extreme environments.</title>
        <authorList>
            <person name="Takami H."/>
            <person name="Takaki Y."/>
            <person name="Uchiyama I."/>
        </authorList>
    </citation>
    <scope>NUCLEOTIDE SEQUENCE [LARGE SCALE GENOMIC DNA]</scope>
    <source>
        <strain evidence="8">DSM 14371 / CIP 107618 / JCM 11309 / KCTC 3954 / HTE831</strain>
    </source>
</reference>
<keyword evidence="6" id="KW-0812">Transmembrane</keyword>
<dbReference type="InterPro" id="IPR002692">
    <property type="entry name" value="S45"/>
</dbReference>
<dbReference type="Gene3D" id="2.30.120.10">
    <property type="match status" value="1"/>
</dbReference>
<dbReference type="eggNOG" id="COG2366">
    <property type="taxonomic scope" value="Bacteria"/>
</dbReference>
<dbReference type="InterPro" id="IPR014395">
    <property type="entry name" value="Pen/GL7ACA/AHL_acylase"/>
</dbReference>
<dbReference type="InterPro" id="IPR029055">
    <property type="entry name" value="Ntn_hydrolases_N"/>
</dbReference>
<organism evidence="7 8">
    <name type="scientific">Oceanobacillus iheyensis (strain DSM 14371 / CIP 107618 / JCM 11309 / KCTC 3954 / HTE831)</name>
    <dbReference type="NCBI Taxonomy" id="221109"/>
    <lineage>
        <taxon>Bacteria</taxon>
        <taxon>Bacillati</taxon>
        <taxon>Bacillota</taxon>
        <taxon>Bacilli</taxon>
        <taxon>Bacillales</taxon>
        <taxon>Bacillaceae</taxon>
        <taxon>Oceanobacillus</taxon>
    </lineage>
</organism>
<reference evidence="7 8" key="1">
    <citation type="journal article" date="2001" name="FEMS Microbiol. Lett.">
        <title>Oceanobacillus iheyensis gen. nov., sp. nov., a deep-sea extremely halotolerant and alkaliphilic species isolated from a depth of 1050 m on the Iheya Ridge.</title>
        <authorList>
            <person name="Lu J."/>
            <person name="Nogi Y."/>
            <person name="Takami H."/>
        </authorList>
    </citation>
    <scope>NUCLEOTIDE SEQUENCE [LARGE SCALE GENOMIC DNA]</scope>
    <source>
        <strain evidence="8">DSM 14371 / CIP 107618 / JCM 11309 / KCTC 3954 / HTE831</strain>
    </source>
</reference>
<dbReference type="AlphaFoldDB" id="Q8CX57"/>
<keyword evidence="5" id="KW-0479">Metal-binding</keyword>
<dbReference type="PANTHER" id="PTHR34218:SF4">
    <property type="entry name" value="ACYL-HOMOSERINE LACTONE ACYLASE QUIP"/>
    <property type="match status" value="1"/>
</dbReference>
<keyword evidence="2 7" id="KW-0378">Hydrolase</keyword>
<comment type="cofactor">
    <cofactor evidence="5">
        <name>Ca(2+)</name>
        <dbReference type="ChEBI" id="CHEBI:29108"/>
    </cofactor>
    <text evidence="5">Binds 1 Ca(2+) ion per dimer.</text>
</comment>
<evidence type="ECO:0000256" key="1">
    <source>
        <dbReference type="ARBA" id="ARBA00006586"/>
    </source>
</evidence>
<dbReference type="GO" id="GO:0046872">
    <property type="term" value="F:metal ion binding"/>
    <property type="evidence" value="ECO:0007669"/>
    <property type="project" value="UniProtKB-KW"/>
</dbReference>
<keyword evidence="8" id="KW-1185">Reference proteome</keyword>
<dbReference type="PANTHER" id="PTHR34218">
    <property type="entry name" value="PEPTIDASE S45 PENICILLIN AMIDASE"/>
    <property type="match status" value="1"/>
</dbReference>
<dbReference type="EMBL" id="BA000028">
    <property type="protein sequence ID" value="BAC15261.1"/>
    <property type="molecule type" value="Genomic_DNA"/>
</dbReference>
<dbReference type="InterPro" id="IPR043147">
    <property type="entry name" value="Penicillin_amidase_A-knob"/>
</dbReference>
<sequence length="800" mass="90598">MGERQREQVSQPKKKRRIRTKKILLGGLGSIFLLALIAFLFVNGYINKSLPQTEGTMELPMLDNEVTVITDEDGVPHIQAETARDMYIAQGYIQADRRMFQMELSRRQASGTLSEVVGEDALNQDKYFRTLGLRRAAEKSYEVYSEESVEVLEWFSTGVNAYMEEAKANNSLPVEFTLMDFEPEEWTPVDSLTIGKFMAFDLGGHWQQQAFNYYLLDNYEQEKAYELFPSYPENKPTIIQDEEIDIAASFEHAVIPHPFNGSNNWVVSGDKTASGMPLLADDPHLGLATPSIWLQMHLESGDGLNVSGVIFAGVPGIILGHNEQIAWGVTNTGPDVQQLYIEQRNPDNPHEFLFEDEWEEATVMEEPIKVKDGETVDYEVVETRHGPIVSEFASESGKDTVLSLRWTALDASTELEAIMEMNRATGWEEFEQGLEKFLVPAQNFVFASNDGTIAYKANGKIPIYEDGQDALLPLNGWEAESEWQGYIPYDELPTVINPEKGFIATANNQIAPDSYPYHISNVWAQPYRYERIAEVLESGDNFTAEDMQDLQMDQTDLRAREFVPIFQKVLEDTELTEQEKEALDALSEWDFVADKDAPQPLIFEHWMQAIQSTIYQQEIPQVMRELFSTQSQSTENVLRKAASGQKSQWIEDKGGIEVVLHDALENTMEKLTETYGEDLSAWKWGDYHQVQFHHPLSSVSPLLAFFLNNEDAIPVGGSGVTPMATSYDKETGEVDHGASWRFVIDTSDMQSGYHIVGPGQDGHFRSDWYHDQMNDWVEGNFHETRLDGAEGEELVLEPGE</sequence>
<feature type="binding site" evidence="5">
    <location>
        <position position="335"/>
    </location>
    <ligand>
        <name>Ca(2+)</name>
        <dbReference type="ChEBI" id="CHEBI:29108"/>
    </ligand>
</feature>
<dbReference type="GO" id="GO:0017000">
    <property type="term" value="P:antibiotic biosynthetic process"/>
    <property type="evidence" value="ECO:0007669"/>
    <property type="project" value="InterPro"/>
</dbReference>
<evidence type="ECO:0000256" key="4">
    <source>
        <dbReference type="PIRSR" id="PIRSR001227-1"/>
    </source>
</evidence>
<evidence type="ECO:0000256" key="3">
    <source>
        <dbReference type="ARBA" id="ARBA00023145"/>
    </source>
</evidence>
<dbReference type="STRING" id="221109.gene:10735557"/>
<dbReference type="EC" id="3.5.1.11" evidence="7"/>
<keyword evidence="3" id="KW-0865">Zymogen</keyword>
<dbReference type="SUPFAM" id="SSF56235">
    <property type="entry name" value="N-terminal nucleophile aminohydrolases (Ntn hydrolases)"/>
    <property type="match status" value="1"/>
</dbReference>
<evidence type="ECO:0000256" key="5">
    <source>
        <dbReference type="PIRSR" id="PIRSR001227-2"/>
    </source>
</evidence>
<dbReference type="GO" id="GO:0008953">
    <property type="term" value="F:penicillin amidase activity"/>
    <property type="evidence" value="ECO:0007669"/>
    <property type="project" value="UniProtKB-EC"/>
</dbReference>
<keyword evidence="5" id="KW-0106">Calcium</keyword>
<dbReference type="Gene3D" id="1.10.439.10">
    <property type="entry name" value="Penicillin Amidohydrolase, domain 1"/>
    <property type="match status" value="1"/>
</dbReference>
<feature type="transmembrane region" description="Helical" evidence="6">
    <location>
        <begin position="23"/>
        <end position="46"/>
    </location>
</feature>
<dbReference type="Pfam" id="PF01804">
    <property type="entry name" value="Penicil_amidase"/>
    <property type="match status" value="1"/>
</dbReference>
<dbReference type="Gene3D" id="3.60.20.10">
    <property type="entry name" value="Glutamine Phosphoribosylpyrophosphate, subunit 1, domain 1"/>
    <property type="match status" value="1"/>
</dbReference>
<dbReference type="RefSeq" id="WP_011067701.1">
    <property type="nucleotide sequence ID" value="NC_004193.1"/>
</dbReference>
<dbReference type="Proteomes" id="UP000000822">
    <property type="component" value="Chromosome"/>
</dbReference>
<evidence type="ECO:0000256" key="6">
    <source>
        <dbReference type="SAM" id="Phobius"/>
    </source>
</evidence>
<evidence type="ECO:0000256" key="2">
    <source>
        <dbReference type="ARBA" id="ARBA00022801"/>
    </source>
</evidence>
<dbReference type="Gene3D" id="1.10.1400.10">
    <property type="match status" value="1"/>
</dbReference>
<proteinExistence type="inferred from homology"/>
<dbReference type="InterPro" id="IPR043146">
    <property type="entry name" value="Penicillin_amidase_N_B-knob"/>
</dbReference>
<dbReference type="HOGENOM" id="CLU_011790_0_1_9"/>
<dbReference type="InterPro" id="IPR023343">
    <property type="entry name" value="Penicillin_amidase_dom1"/>
</dbReference>
<evidence type="ECO:0000313" key="8">
    <source>
        <dbReference type="Proteomes" id="UP000000822"/>
    </source>
</evidence>
<protein>
    <submittedName>
        <fullName evidence="7">Penicillin acylase (Penicillin amidase)</fullName>
        <ecNumber evidence="7">3.5.1.11</ecNumber>
    </submittedName>
</protein>
<comment type="similarity">
    <text evidence="1">Belongs to the peptidase S45 family.</text>
</comment>
<dbReference type="MEROPS" id="S45.003"/>
<gene>
    <name evidence="7" type="ordered locus">OB3305</name>
</gene>
<name>Q8CX57_OCEIH</name>
<dbReference type="PIRSF" id="PIRSF001227">
    <property type="entry name" value="Pen_acylase"/>
    <property type="match status" value="1"/>
</dbReference>